<feature type="signal peptide" evidence="1">
    <location>
        <begin position="1"/>
        <end position="19"/>
    </location>
</feature>
<dbReference type="Proteomes" id="UP000069632">
    <property type="component" value="Unassembled WGS sequence"/>
</dbReference>
<accession>A0A128EL71</accession>
<evidence type="ECO:0000313" key="3">
    <source>
        <dbReference type="Proteomes" id="UP000069632"/>
    </source>
</evidence>
<protein>
    <submittedName>
        <fullName evidence="2">Transformation system protein</fullName>
    </submittedName>
</protein>
<dbReference type="OrthoDB" id="5355638at2"/>
<organism evidence="2 3">
    <name type="scientific">Campylobacter geochelonis</name>
    <dbReference type="NCBI Taxonomy" id="1780362"/>
    <lineage>
        <taxon>Bacteria</taxon>
        <taxon>Pseudomonadati</taxon>
        <taxon>Campylobacterota</taxon>
        <taxon>Epsilonproteobacteria</taxon>
        <taxon>Campylobacterales</taxon>
        <taxon>Campylobacteraceae</taxon>
        <taxon>Campylobacter</taxon>
    </lineage>
</organism>
<proteinExistence type="predicted"/>
<gene>
    <name evidence="2" type="ORF">ERS672216_01792</name>
</gene>
<keyword evidence="1" id="KW-0732">Signal</keyword>
<reference evidence="2 3" key="1">
    <citation type="submission" date="2016-02" db="EMBL/GenBank/DDBJ databases">
        <authorList>
            <consortium name="Pathogen Informatics"/>
        </authorList>
    </citation>
    <scope>NUCLEOTIDE SEQUENCE [LARGE SCALE GENOMIC DNA]</scope>
    <source>
        <strain evidence="2 3">RC20</strain>
    </source>
</reference>
<dbReference type="RefSeq" id="WP_082259000.1">
    <property type="nucleotide sequence ID" value="NZ_CP053844.1"/>
</dbReference>
<evidence type="ECO:0000256" key="1">
    <source>
        <dbReference type="SAM" id="SignalP"/>
    </source>
</evidence>
<dbReference type="EMBL" id="FIZP01000015">
    <property type="protein sequence ID" value="CZE49182.1"/>
    <property type="molecule type" value="Genomic_DNA"/>
</dbReference>
<sequence length="136" mass="15307">MKNIIFPAVAICFATILNAANMPDMSAYDQMFNDLSKNRAGLSNEQINKLKSPFPTIKQVESIATESKPNSTVGNTLNAILIDRVKVNEKWYKVGDYIGSYRIMEIKSKSIILSNEENNMELKLNQGNQNVVITYK</sequence>
<feature type="chain" id="PRO_5007281576" evidence="1">
    <location>
        <begin position="20"/>
        <end position="136"/>
    </location>
</feature>
<name>A0A128EL71_9BACT</name>
<dbReference type="AlphaFoldDB" id="A0A128EL71"/>
<keyword evidence="3" id="KW-1185">Reference proteome</keyword>
<evidence type="ECO:0000313" key="2">
    <source>
        <dbReference type="EMBL" id="CZE49182.1"/>
    </source>
</evidence>